<dbReference type="Proteomes" id="UP000199572">
    <property type="component" value="Unassembled WGS sequence"/>
</dbReference>
<gene>
    <name evidence="2" type="ORF">SAMN04488023_11819</name>
</gene>
<feature type="transmembrane region" description="Helical" evidence="1">
    <location>
        <begin position="294"/>
        <end position="316"/>
    </location>
</feature>
<reference evidence="2 3" key="1">
    <citation type="submission" date="2016-10" db="EMBL/GenBank/DDBJ databases">
        <authorList>
            <person name="de Groot N.N."/>
        </authorList>
    </citation>
    <scope>NUCLEOTIDE SEQUENCE [LARGE SCALE GENOMIC DNA]</scope>
    <source>
        <strain evidence="2 3">DSM 18610</strain>
    </source>
</reference>
<protein>
    <submittedName>
        <fullName evidence="2">Paraquat-inducible protein A</fullName>
    </submittedName>
</protein>
<accession>A0A1H9SGZ2</accession>
<dbReference type="Pfam" id="PF04403">
    <property type="entry name" value="PqiA"/>
    <property type="match status" value="1"/>
</dbReference>
<keyword evidence="3" id="KW-1185">Reference proteome</keyword>
<sequence>MQNLSACSGVYFRIANRDIMVQQAYLLLSSLRIQPQLILNVIFHQDLETTRTITAPRRFLPNILLILSLSVLLCAEGYFGFKLHALSEQQERIKHDYSDINNITYGLFSVQQWKDNVADIVRHQVRGLKMTKKQKKILQTEVEQVLLALIDKAEALVNKPKKTISGKIQKFAIKNFVNSDSIRAQVPTFAKKIMAEIDNPKNKKQLGKMALGEFNELAKEESLDTAFRAKSTELKQMYTRYQVTSTPDLNKKLSGTLSSIKKQTYAYSFAMLGCVVIVLGFWWVLRKRRDLHTALFIMSLLFAFILLAVGLTASMIEVDARIRSLDFVLLGEHVVFNDQVLFFQSKSIMDVVRVLLSQSGIDSVLVGVLILAFSILFPVVKLSSTGIHLLGGKRWAENRLVKYFAFQSGKWSMADVIVIAILMAYIGLNGLLEGQLQALNINNDSLTILTTNNTALQPGYIIFIAFVLYGLILSTILKSITPHDTH</sequence>
<evidence type="ECO:0000313" key="2">
    <source>
        <dbReference type="EMBL" id="SER84310.1"/>
    </source>
</evidence>
<feature type="transmembrane region" description="Helical" evidence="1">
    <location>
        <begin position="59"/>
        <end position="81"/>
    </location>
</feature>
<evidence type="ECO:0000256" key="1">
    <source>
        <dbReference type="SAM" id="Phobius"/>
    </source>
</evidence>
<evidence type="ECO:0000313" key="3">
    <source>
        <dbReference type="Proteomes" id="UP000199572"/>
    </source>
</evidence>
<organism evidence="2 3">
    <name type="scientific">Pedobacter rhizosphaerae</name>
    <dbReference type="NCBI Taxonomy" id="390241"/>
    <lineage>
        <taxon>Bacteria</taxon>
        <taxon>Pseudomonadati</taxon>
        <taxon>Bacteroidota</taxon>
        <taxon>Sphingobacteriia</taxon>
        <taxon>Sphingobacteriales</taxon>
        <taxon>Sphingobacteriaceae</taxon>
        <taxon>Pedobacter</taxon>
    </lineage>
</organism>
<name>A0A1H9SGZ2_9SPHI</name>
<dbReference type="STRING" id="390241.SAMN04488023_11819"/>
<proteinExistence type="predicted"/>
<feature type="transmembrane region" description="Helical" evidence="1">
    <location>
        <begin position="265"/>
        <end position="285"/>
    </location>
</feature>
<dbReference type="RefSeq" id="WP_245738677.1">
    <property type="nucleotide sequence ID" value="NZ_FOGG01000018.1"/>
</dbReference>
<feature type="transmembrane region" description="Helical" evidence="1">
    <location>
        <begin position="459"/>
        <end position="477"/>
    </location>
</feature>
<feature type="transmembrane region" description="Helical" evidence="1">
    <location>
        <begin position="411"/>
        <end position="432"/>
    </location>
</feature>
<keyword evidence="1" id="KW-1133">Transmembrane helix</keyword>
<keyword evidence="1" id="KW-0812">Transmembrane</keyword>
<dbReference type="InterPro" id="IPR007498">
    <property type="entry name" value="PqiA-like"/>
</dbReference>
<keyword evidence="1" id="KW-0472">Membrane</keyword>
<dbReference type="AlphaFoldDB" id="A0A1H9SGZ2"/>
<feature type="transmembrane region" description="Helical" evidence="1">
    <location>
        <begin position="364"/>
        <end position="390"/>
    </location>
</feature>
<dbReference type="EMBL" id="FOGG01000018">
    <property type="protein sequence ID" value="SER84310.1"/>
    <property type="molecule type" value="Genomic_DNA"/>
</dbReference>